<sequence>ATRPVPRPEGAGGARRCRAARGCRAARDHGRDQTRRPPPTRGAGSAAARPQAAAGARSVRRPRPASPHGRRGRGPDRLAARSGRRRV</sequence>
<feature type="region of interest" description="Disordered" evidence="1">
    <location>
        <begin position="1"/>
        <end position="87"/>
    </location>
</feature>
<protein>
    <submittedName>
        <fullName evidence="2">Flagellar biosynthesis protein FliO</fullName>
    </submittedName>
</protein>
<keyword evidence="2" id="KW-0966">Cell projection</keyword>
<feature type="non-terminal residue" evidence="2">
    <location>
        <position position="1"/>
    </location>
</feature>
<evidence type="ECO:0000256" key="1">
    <source>
        <dbReference type="SAM" id="MobiDB-lite"/>
    </source>
</evidence>
<dbReference type="EMBL" id="CADCTG010000101">
    <property type="protein sequence ID" value="CAA9227013.1"/>
    <property type="molecule type" value="Genomic_DNA"/>
</dbReference>
<feature type="non-terminal residue" evidence="2">
    <location>
        <position position="87"/>
    </location>
</feature>
<dbReference type="AlphaFoldDB" id="A0A6J4HN53"/>
<name>A0A6J4HN53_9PROT</name>
<evidence type="ECO:0000313" key="2">
    <source>
        <dbReference type="EMBL" id="CAA9227013.1"/>
    </source>
</evidence>
<organism evidence="2">
    <name type="scientific">uncultured Acetobacteraceae bacterium</name>
    <dbReference type="NCBI Taxonomy" id="169975"/>
    <lineage>
        <taxon>Bacteria</taxon>
        <taxon>Pseudomonadati</taxon>
        <taxon>Pseudomonadota</taxon>
        <taxon>Alphaproteobacteria</taxon>
        <taxon>Acetobacterales</taxon>
        <taxon>Acetobacteraceae</taxon>
        <taxon>environmental samples</taxon>
    </lineage>
</organism>
<feature type="compositionally biased region" description="Basic residues" evidence="1">
    <location>
        <begin position="58"/>
        <end position="72"/>
    </location>
</feature>
<feature type="compositionally biased region" description="Basic and acidic residues" evidence="1">
    <location>
        <begin position="25"/>
        <end position="35"/>
    </location>
</feature>
<gene>
    <name evidence="2" type="ORF">AVDCRST_MAG08-836</name>
</gene>
<feature type="compositionally biased region" description="Low complexity" evidence="1">
    <location>
        <begin position="41"/>
        <end position="57"/>
    </location>
</feature>
<keyword evidence="2" id="KW-0282">Flagellum</keyword>
<proteinExistence type="predicted"/>
<accession>A0A6J4HN53</accession>
<keyword evidence="2" id="KW-0969">Cilium</keyword>
<reference evidence="2" key="1">
    <citation type="submission" date="2020-02" db="EMBL/GenBank/DDBJ databases">
        <authorList>
            <person name="Meier V. D."/>
        </authorList>
    </citation>
    <scope>NUCLEOTIDE SEQUENCE</scope>
    <source>
        <strain evidence="2">AVDCRST_MAG08</strain>
    </source>
</reference>